<feature type="non-terminal residue" evidence="1">
    <location>
        <position position="83"/>
    </location>
</feature>
<dbReference type="EMBL" id="MU806378">
    <property type="protein sequence ID" value="KAJ3835783.1"/>
    <property type="molecule type" value="Genomic_DNA"/>
</dbReference>
<gene>
    <name evidence="1" type="ORF">F5878DRAFT_517328</name>
</gene>
<reference evidence="1" key="1">
    <citation type="submission" date="2022-08" db="EMBL/GenBank/DDBJ databases">
        <authorList>
            <consortium name="DOE Joint Genome Institute"/>
            <person name="Min B."/>
            <person name="Riley R."/>
            <person name="Sierra-Patev S."/>
            <person name="Naranjo-Ortiz M."/>
            <person name="Looney B."/>
            <person name="Konkel Z."/>
            <person name="Slot J.C."/>
            <person name="Sakamoto Y."/>
            <person name="Steenwyk J.L."/>
            <person name="Rokas A."/>
            <person name="Carro J."/>
            <person name="Camarero S."/>
            <person name="Ferreira P."/>
            <person name="Molpeceres G."/>
            <person name="Ruiz-Duenas F.J."/>
            <person name="Serrano A."/>
            <person name="Henrissat B."/>
            <person name="Drula E."/>
            <person name="Hughes K.W."/>
            <person name="Mata J.L."/>
            <person name="Ishikawa N.K."/>
            <person name="Vargas-Isla R."/>
            <person name="Ushijima S."/>
            <person name="Smith C.A."/>
            <person name="Ahrendt S."/>
            <person name="Andreopoulos W."/>
            <person name="He G."/>
            <person name="Labutti K."/>
            <person name="Lipzen A."/>
            <person name="Ng V."/>
            <person name="Sandor L."/>
            <person name="Barry K."/>
            <person name="Martinez A.T."/>
            <person name="Xiao Y."/>
            <person name="Gibbons J.G."/>
            <person name="Terashima K."/>
            <person name="Hibbett D.S."/>
            <person name="Grigoriev I.V."/>
        </authorList>
    </citation>
    <scope>NUCLEOTIDE SEQUENCE</scope>
    <source>
        <strain evidence="1">TFB9207</strain>
    </source>
</reference>
<accession>A0AA38P491</accession>
<sequence>RLSASYPNAASDFFGTLSSPPCVLKTGHPWSVGQESRPIIREIHPVRHDHPIEAIWSDLLVKLCTLFDERNVSWTSIDPVAVA</sequence>
<protein>
    <submittedName>
        <fullName evidence="1">Uncharacterized protein</fullName>
    </submittedName>
</protein>
<proteinExistence type="predicted"/>
<evidence type="ECO:0000313" key="1">
    <source>
        <dbReference type="EMBL" id="KAJ3835783.1"/>
    </source>
</evidence>
<dbReference type="Proteomes" id="UP001163846">
    <property type="component" value="Unassembled WGS sequence"/>
</dbReference>
<organism evidence="1 2">
    <name type="scientific">Lentinula raphanica</name>
    <dbReference type="NCBI Taxonomy" id="153919"/>
    <lineage>
        <taxon>Eukaryota</taxon>
        <taxon>Fungi</taxon>
        <taxon>Dikarya</taxon>
        <taxon>Basidiomycota</taxon>
        <taxon>Agaricomycotina</taxon>
        <taxon>Agaricomycetes</taxon>
        <taxon>Agaricomycetidae</taxon>
        <taxon>Agaricales</taxon>
        <taxon>Marasmiineae</taxon>
        <taxon>Omphalotaceae</taxon>
        <taxon>Lentinula</taxon>
    </lineage>
</organism>
<name>A0AA38P491_9AGAR</name>
<evidence type="ECO:0000313" key="2">
    <source>
        <dbReference type="Proteomes" id="UP001163846"/>
    </source>
</evidence>
<feature type="non-terminal residue" evidence="1">
    <location>
        <position position="1"/>
    </location>
</feature>
<keyword evidence="2" id="KW-1185">Reference proteome</keyword>
<dbReference type="AlphaFoldDB" id="A0AA38P491"/>
<comment type="caution">
    <text evidence="1">The sequence shown here is derived from an EMBL/GenBank/DDBJ whole genome shotgun (WGS) entry which is preliminary data.</text>
</comment>